<dbReference type="Proteomes" id="UP000094626">
    <property type="component" value="Plasmid pSA2"/>
</dbReference>
<dbReference type="AlphaFoldDB" id="A0A1D8AE62"/>
<evidence type="ECO:0000313" key="2">
    <source>
        <dbReference type="Proteomes" id="UP000094626"/>
    </source>
</evidence>
<protein>
    <submittedName>
        <fullName evidence="1">Uncharacterized protein</fullName>
    </submittedName>
</protein>
<accession>A0A1D8AE62</accession>
<reference evidence="2" key="1">
    <citation type="journal article" date="2017" name="J. Biotechnol.">
        <title>Complete genome sequence of Novosphingobium resinovorum SA1, a versatile xenobiotic-degrading bacterium capable of utilizing sulfanilic acid.</title>
        <authorList>
            <person name="Hegedus B."/>
            <person name="Kos P.B."/>
            <person name="Balint B."/>
            <person name="Maroti G."/>
            <person name="Gan H.M."/>
            <person name="Perei K."/>
            <person name="Rakhely G."/>
        </authorList>
    </citation>
    <scope>NUCLEOTIDE SEQUENCE [LARGE SCALE GENOMIC DNA]</scope>
    <source>
        <strain evidence="2">SA1</strain>
    </source>
</reference>
<name>A0A1D8AE62_9SPHN</name>
<geneLocation type="plasmid" evidence="1 2">
    <name>pSA2</name>
</geneLocation>
<dbReference type="KEGG" id="nre:BES08_26385"/>
<sequence>MDRVGSELREYAEILHHLGARGGDVDIADQYDHRIVGCVLGAEPLLHVINRSRVEVSHRTDRALLIGVAGGKQPLVQQPDGA</sequence>
<organism evidence="1 2">
    <name type="scientific">Novosphingobium resinovorum</name>
    <dbReference type="NCBI Taxonomy" id="158500"/>
    <lineage>
        <taxon>Bacteria</taxon>
        <taxon>Pseudomonadati</taxon>
        <taxon>Pseudomonadota</taxon>
        <taxon>Alphaproteobacteria</taxon>
        <taxon>Sphingomonadales</taxon>
        <taxon>Sphingomonadaceae</taxon>
        <taxon>Novosphingobium</taxon>
    </lineage>
</organism>
<gene>
    <name evidence="1" type="ORF">BES08_26385</name>
</gene>
<dbReference type="EMBL" id="CP017077">
    <property type="protein sequence ID" value="AOR80404.1"/>
    <property type="molecule type" value="Genomic_DNA"/>
</dbReference>
<keyword evidence="1" id="KW-0614">Plasmid</keyword>
<proteinExistence type="predicted"/>
<keyword evidence="2" id="KW-1185">Reference proteome</keyword>
<evidence type="ECO:0000313" key="1">
    <source>
        <dbReference type="EMBL" id="AOR80404.1"/>
    </source>
</evidence>